<evidence type="ECO:0000313" key="1">
    <source>
        <dbReference type="EMBL" id="SVA39820.1"/>
    </source>
</evidence>
<protein>
    <submittedName>
        <fullName evidence="1">Uncharacterized protein</fullName>
    </submittedName>
</protein>
<organism evidence="1">
    <name type="scientific">marine metagenome</name>
    <dbReference type="NCBI Taxonomy" id="408172"/>
    <lineage>
        <taxon>unclassified sequences</taxon>
        <taxon>metagenomes</taxon>
        <taxon>ecological metagenomes</taxon>
    </lineage>
</organism>
<name>A0A381VHM4_9ZZZZ</name>
<accession>A0A381VHM4</accession>
<proteinExistence type="predicted"/>
<dbReference type="AlphaFoldDB" id="A0A381VHM4"/>
<sequence length="81" mass="9307">MRDMTREAVEVIDQTRMDMAGVEGVLTWVQHLADRDKDGDMAEVKRIAQEQRAVLTGLRMKLNKAMFDNSFSPFGFDLKDE</sequence>
<reference evidence="1" key="1">
    <citation type="submission" date="2018-05" db="EMBL/GenBank/DDBJ databases">
        <authorList>
            <person name="Lanie J.A."/>
            <person name="Ng W.-L."/>
            <person name="Kazmierczak K.M."/>
            <person name="Andrzejewski T.M."/>
            <person name="Davidsen T.M."/>
            <person name="Wayne K.J."/>
            <person name="Tettelin H."/>
            <person name="Glass J.I."/>
            <person name="Rusch D."/>
            <person name="Podicherti R."/>
            <person name="Tsui H.-C.T."/>
            <person name="Winkler M.E."/>
        </authorList>
    </citation>
    <scope>NUCLEOTIDE SEQUENCE</scope>
</reference>
<gene>
    <name evidence="1" type="ORF">METZ01_LOCUS92674</name>
</gene>
<dbReference type="EMBL" id="UINC01008860">
    <property type="protein sequence ID" value="SVA39820.1"/>
    <property type="molecule type" value="Genomic_DNA"/>
</dbReference>